<dbReference type="Pfam" id="PF13193">
    <property type="entry name" value="AMP-binding_C"/>
    <property type="match status" value="1"/>
</dbReference>
<feature type="domain" description="AMP-dependent synthetase/ligase" evidence="3">
    <location>
        <begin position="35"/>
        <end position="396"/>
    </location>
</feature>
<dbReference type="InterPro" id="IPR042099">
    <property type="entry name" value="ANL_N_sf"/>
</dbReference>
<reference evidence="5 6" key="1">
    <citation type="submission" date="2024-02" db="EMBL/GenBank/DDBJ databases">
        <title>Chromosome-scale genome assembly of the rough periwinkle Littorina saxatilis.</title>
        <authorList>
            <person name="De Jode A."/>
            <person name="Faria R."/>
            <person name="Formenti G."/>
            <person name="Sims Y."/>
            <person name="Smith T.P."/>
            <person name="Tracey A."/>
            <person name="Wood J.M.D."/>
            <person name="Zagrodzka Z.B."/>
            <person name="Johannesson K."/>
            <person name="Butlin R.K."/>
            <person name="Leder E.H."/>
        </authorList>
    </citation>
    <scope>NUCLEOTIDE SEQUENCE [LARGE SCALE GENOMIC DNA]</scope>
    <source>
        <strain evidence="5">Snail1</strain>
        <tissue evidence="5">Muscle</tissue>
    </source>
</reference>
<accession>A0AAN9AQT5</accession>
<protein>
    <submittedName>
        <fullName evidence="5">Uncharacterized protein</fullName>
    </submittedName>
</protein>
<dbReference type="SUPFAM" id="SSF56801">
    <property type="entry name" value="Acetyl-CoA synthetase-like"/>
    <property type="match status" value="1"/>
</dbReference>
<dbReference type="InterPro" id="IPR020845">
    <property type="entry name" value="AMP-binding_CS"/>
</dbReference>
<name>A0AAN9AQT5_9CAEN</name>
<comment type="caution">
    <text evidence="5">The sequence shown here is derived from an EMBL/GenBank/DDBJ whole genome shotgun (WGS) entry which is preliminary data.</text>
</comment>
<organism evidence="5 6">
    <name type="scientific">Littorina saxatilis</name>
    <dbReference type="NCBI Taxonomy" id="31220"/>
    <lineage>
        <taxon>Eukaryota</taxon>
        <taxon>Metazoa</taxon>
        <taxon>Spiralia</taxon>
        <taxon>Lophotrochozoa</taxon>
        <taxon>Mollusca</taxon>
        <taxon>Gastropoda</taxon>
        <taxon>Caenogastropoda</taxon>
        <taxon>Littorinimorpha</taxon>
        <taxon>Littorinoidea</taxon>
        <taxon>Littorinidae</taxon>
        <taxon>Littorina</taxon>
    </lineage>
</organism>
<dbReference type="Gene3D" id="3.40.50.12780">
    <property type="entry name" value="N-terminal domain of ligase-like"/>
    <property type="match status" value="1"/>
</dbReference>
<keyword evidence="2" id="KW-0436">Ligase</keyword>
<evidence type="ECO:0000259" key="4">
    <source>
        <dbReference type="Pfam" id="PF13193"/>
    </source>
</evidence>
<dbReference type="Gene3D" id="3.30.300.30">
    <property type="match status" value="1"/>
</dbReference>
<comment type="similarity">
    <text evidence="1">Belongs to the ATP-dependent AMP-binding enzyme family.</text>
</comment>
<keyword evidence="6" id="KW-1185">Reference proteome</keyword>
<dbReference type="InterPro" id="IPR025110">
    <property type="entry name" value="AMP-bd_C"/>
</dbReference>
<dbReference type="AlphaFoldDB" id="A0AAN9AQT5"/>
<dbReference type="InterPro" id="IPR045851">
    <property type="entry name" value="AMP-bd_C_sf"/>
</dbReference>
<dbReference type="InterPro" id="IPR000873">
    <property type="entry name" value="AMP-dep_synth/lig_dom"/>
</dbReference>
<sequence>MRGCTIEEREGGEIVFSGDKINSAGYDGPLWPFLKQRMQSHGVRTAFVNPYDREEFSYARVLSVVERLARGLRKLGLREGKSLCILAPNSVENALLILATMSAGGVLHAINPASMTDEIRRQLDLTEAGFIVTVQQFLAPVQQAVSGSNVRVIIIGQRNGILNYSDLLTLGSDDVTLPTTFGDPGNSVAAILFSSGTTGVPKGVEITQRNMRAWIHIFSMVEGGTMQADDVVLLFLPFFHVYGQVVTLLTSLATGCKIVVMEKFDMLDFLSFAARYKSSVLFLVPPVVIGMLNFPKLSDYDLSSVRFAVCGAAPLGKDTEAQFIRTMGVPCLQGYGMTENMVAGLTSLNKYKAGSCGFPLPNMEFKIVDSERNRCLGVKQAGDLYMRGPMTMRGYLKNPQATTNTIDSKGWLNTGDVGLFDSDGFLYIVDRKKELIKYKGEQVPPAVLEDVLLNHPGIADACVVGRPDPVAGELPMAFVVTAPGHTLTAQQVQDFVAKNVPSFMQLRGGVEFREQIPKSPSGKILRRLLRDELKQKVIAKL</sequence>
<gene>
    <name evidence="5" type="ORF">V1264_009145</name>
</gene>
<evidence type="ECO:0000256" key="1">
    <source>
        <dbReference type="ARBA" id="ARBA00006432"/>
    </source>
</evidence>
<dbReference type="EMBL" id="JBAMIC010000022">
    <property type="protein sequence ID" value="KAK7091470.1"/>
    <property type="molecule type" value="Genomic_DNA"/>
</dbReference>
<dbReference type="Pfam" id="PF00501">
    <property type="entry name" value="AMP-binding"/>
    <property type="match status" value="1"/>
</dbReference>
<dbReference type="PANTHER" id="PTHR24096:SF149">
    <property type="entry name" value="AMP-BINDING DOMAIN-CONTAINING PROTEIN-RELATED"/>
    <property type="match status" value="1"/>
</dbReference>
<dbReference type="CDD" id="cd05911">
    <property type="entry name" value="Firefly_Luc_like"/>
    <property type="match status" value="1"/>
</dbReference>
<dbReference type="Proteomes" id="UP001374579">
    <property type="component" value="Unassembled WGS sequence"/>
</dbReference>
<evidence type="ECO:0000313" key="5">
    <source>
        <dbReference type="EMBL" id="KAK7091470.1"/>
    </source>
</evidence>
<evidence type="ECO:0000313" key="6">
    <source>
        <dbReference type="Proteomes" id="UP001374579"/>
    </source>
</evidence>
<feature type="domain" description="AMP-binding enzyme C-terminal" evidence="4">
    <location>
        <begin position="448"/>
        <end position="523"/>
    </location>
</feature>
<dbReference type="FunFam" id="3.30.300.30:FF:000007">
    <property type="entry name" value="4-coumarate--CoA ligase 2"/>
    <property type="match status" value="1"/>
</dbReference>
<evidence type="ECO:0000256" key="2">
    <source>
        <dbReference type="ARBA" id="ARBA00022598"/>
    </source>
</evidence>
<dbReference type="PROSITE" id="PS00455">
    <property type="entry name" value="AMP_BINDING"/>
    <property type="match status" value="1"/>
</dbReference>
<proteinExistence type="inferred from homology"/>
<dbReference type="PANTHER" id="PTHR24096">
    <property type="entry name" value="LONG-CHAIN-FATTY-ACID--COA LIGASE"/>
    <property type="match status" value="1"/>
</dbReference>
<dbReference type="GO" id="GO:0016405">
    <property type="term" value="F:CoA-ligase activity"/>
    <property type="evidence" value="ECO:0007669"/>
    <property type="project" value="TreeGrafter"/>
</dbReference>
<evidence type="ECO:0000259" key="3">
    <source>
        <dbReference type="Pfam" id="PF00501"/>
    </source>
</evidence>